<comment type="caution">
    <text evidence="1">The sequence shown here is derived from an EMBL/GenBank/DDBJ whole genome shotgun (WGS) entry which is preliminary data.</text>
</comment>
<gene>
    <name evidence="1" type="ORF">GMARGA_LOCUS42383</name>
</gene>
<organism evidence="1 2">
    <name type="scientific">Gigaspora margarita</name>
    <dbReference type="NCBI Taxonomy" id="4874"/>
    <lineage>
        <taxon>Eukaryota</taxon>
        <taxon>Fungi</taxon>
        <taxon>Fungi incertae sedis</taxon>
        <taxon>Mucoromycota</taxon>
        <taxon>Glomeromycotina</taxon>
        <taxon>Glomeromycetes</taxon>
        <taxon>Diversisporales</taxon>
        <taxon>Gigasporaceae</taxon>
        <taxon>Gigaspora</taxon>
    </lineage>
</organism>
<reference evidence="1 2" key="1">
    <citation type="submission" date="2021-06" db="EMBL/GenBank/DDBJ databases">
        <authorList>
            <person name="Kallberg Y."/>
            <person name="Tangrot J."/>
            <person name="Rosling A."/>
        </authorList>
    </citation>
    <scope>NUCLEOTIDE SEQUENCE [LARGE SCALE GENOMIC DNA]</scope>
    <source>
        <strain evidence="1 2">120-4 pot B 10/14</strain>
    </source>
</reference>
<sequence length="88" mass="10341">KEQAEIFELILDNNSSTKKRLVRSEPYGPIDNYAVWALSKDDAKQFNKLLFRITVFCGWSLSWVNNPEVKACYKFLNLLLIFPDRRTL</sequence>
<dbReference type="Proteomes" id="UP000789901">
    <property type="component" value="Unassembled WGS sequence"/>
</dbReference>
<dbReference type="EMBL" id="CAJVQB010126022">
    <property type="protein sequence ID" value="CAG8853562.1"/>
    <property type="molecule type" value="Genomic_DNA"/>
</dbReference>
<feature type="non-terminal residue" evidence="1">
    <location>
        <position position="1"/>
    </location>
</feature>
<protein>
    <submittedName>
        <fullName evidence="1">1649_t:CDS:1</fullName>
    </submittedName>
</protein>
<evidence type="ECO:0000313" key="1">
    <source>
        <dbReference type="EMBL" id="CAG8853562.1"/>
    </source>
</evidence>
<feature type="non-terminal residue" evidence="1">
    <location>
        <position position="88"/>
    </location>
</feature>
<name>A0ABN7XEB8_GIGMA</name>
<evidence type="ECO:0000313" key="2">
    <source>
        <dbReference type="Proteomes" id="UP000789901"/>
    </source>
</evidence>
<proteinExistence type="predicted"/>
<keyword evidence="2" id="KW-1185">Reference proteome</keyword>
<accession>A0ABN7XEB8</accession>